<dbReference type="PaxDb" id="29760-VIT_07s0095g00380.t01"/>
<evidence type="ECO:0000313" key="2">
    <source>
        <dbReference type="EMBL" id="CBI18318.3"/>
    </source>
</evidence>
<dbReference type="HOGENOM" id="CLU_3161053_0_0_1"/>
<gene>
    <name evidence="2" type="ordered locus">VIT_07s0095g00380</name>
</gene>
<proteinExistence type="predicted"/>
<dbReference type="AlphaFoldDB" id="D7SRN6"/>
<dbReference type="EMBL" id="FN594971">
    <property type="protein sequence ID" value="CBI18318.3"/>
    <property type="molecule type" value="Genomic_DNA"/>
</dbReference>
<evidence type="ECO:0000313" key="3">
    <source>
        <dbReference type="Proteomes" id="UP000009183"/>
    </source>
</evidence>
<keyword evidence="3" id="KW-1185">Reference proteome</keyword>
<sequence>MKQSVHISGSPSSIKENSSLGFSDCQAICRNNCSCTACNTVFTNGIGC</sequence>
<name>D7SRN6_VITVI</name>
<dbReference type="InterPro" id="IPR003609">
    <property type="entry name" value="Pan_app"/>
</dbReference>
<dbReference type="Proteomes" id="UP000009183">
    <property type="component" value="Chromosome 7"/>
</dbReference>
<accession>D7SRN6</accession>
<dbReference type="Pfam" id="PF08276">
    <property type="entry name" value="PAN_2"/>
    <property type="match status" value="1"/>
</dbReference>
<protein>
    <recommendedName>
        <fullName evidence="1">Apple domain-containing protein</fullName>
    </recommendedName>
</protein>
<reference evidence="3" key="1">
    <citation type="journal article" date="2007" name="Nature">
        <title>The grapevine genome sequence suggests ancestral hexaploidization in major angiosperm phyla.</title>
        <authorList>
            <consortium name="The French-Italian Public Consortium for Grapevine Genome Characterization."/>
            <person name="Jaillon O."/>
            <person name="Aury J.-M."/>
            <person name="Noel B."/>
            <person name="Policriti A."/>
            <person name="Clepet C."/>
            <person name="Casagrande A."/>
            <person name="Choisne N."/>
            <person name="Aubourg S."/>
            <person name="Vitulo N."/>
            <person name="Jubin C."/>
            <person name="Vezzi A."/>
            <person name="Legeai F."/>
            <person name="Hugueney P."/>
            <person name="Dasilva C."/>
            <person name="Horner D."/>
            <person name="Mica E."/>
            <person name="Jublot D."/>
            <person name="Poulain J."/>
            <person name="Bruyere C."/>
            <person name="Billault A."/>
            <person name="Segurens B."/>
            <person name="Gouyvenoux M."/>
            <person name="Ugarte E."/>
            <person name="Cattonaro F."/>
            <person name="Anthouard V."/>
            <person name="Vico V."/>
            <person name="Del Fabbro C."/>
            <person name="Alaux M."/>
            <person name="Di Gaspero G."/>
            <person name="Dumas V."/>
            <person name="Felice N."/>
            <person name="Paillard S."/>
            <person name="Juman I."/>
            <person name="Moroldo M."/>
            <person name="Scalabrin S."/>
            <person name="Canaguier A."/>
            <person name="Le Clainche I."/>
            <person name="Malacrida G."/>
            <person name="Durand E."/>
            <person name="Pesole G."/>
            <person name="Laucou V."/>
            <person name="Chatelet P."/>
            <person name="Merdinoglu D."/>
            <person name="Delledonne M."/>
            <person name="Pezzotti M."/>
            <person name="Lecharny A."/>
            <person name="Scarpelli C."/>
            <person name="Artiguenave F."/>
            <person name="Pe M.E."/>
            <person name="Valle G."/>
            <person name="Morgante M."/>
            <person name="Caboche M."/>
            <person name="Adam-Blondon A.-F."/>
            <person name="Weissenbach J."/>
            <person name="Quetier F."/>
            <person name="Wincker P."/>
        </authorList>
    </citation>
    <scope>NUCLEOTIDE SEQUENCE [LARGE SCALE GENOMIC DNA]</scope>
    <source>
        <strain evidence="3">cv. Pinot noir / PN40024</strain>
    </source>
</reference>
<feature type="domain" description="Apple" evidence="1">
    <location>
        <begin position="15"/>
        <end position="48"/>
    </location>
</feature>
<evidence type="ECO:0000259" key="1">
    <source>
        <dbReference type="Pfam" id="PF08276"/>
    </source>
</evidence>
<dbReference type="InParanoid" id="D7SRN6"/>
<organism evidence="2 3">
    <name type="scientific">Vitis vinifera</name>
    <name type="common">Grape</name>
    <dbReference type="NCBI Taxonomy" id="29760"/>
    <lineage>
        <taxon>Eukaryota</taxon>
        <taxon>Viridiplantae</taxon>
        <taxon>Streptophyta</taxon>
        <taxon>Embryophyta</taxon>
        <taxon>Tracheophyta</taxon>
        <taxon>Spermatophyta</taxon>
        <taxon>Magnoliopsida</taxon>
        <taxon>eudicotyledons</taxon>
        <taxon>Gunneridae</taxon>
        <taxon>Pentapetalae</taxon>
        <taxon>rosids</taxon>
        <taxon>Vitales</taxon>
        <taxon>Vitaceae</taxon>
        <taxon>Viteae</taxon>
        <taxon>Vitis</taxon>
    </lineage>
</organism>